<proteinExistence type="inferred from homology"/>
<dbReference type="Gene3D" id="3.30.420.40">
    <property type="match status" value="2"/>
</dbReference>
<organism evidence="9 10">
    <name type="scientific">Dactylosporangium sucinum</name>
    <dbReference type="NCBI Taxonomy" id="1424081"/>
    <lineage>
        <taxon>Bacteria</taxon>
        <taxon>Bacillati</taxon>
        <taxon>Actinomycetota</taxon>
        <taxon>Actinomycetes</taxon>
        <taxon>Micromonosporales</taxon>
        <taxon>Micromonosporaceae</taxon>
        <taxon>Dactylosporangium</taxon>
    </lineage>
</organism>
<evidence type="ECO:0000256" key="7">
    <source>
        <dbReference type="ARBA" id="ARBA00023186"/>
    </source>
</evidence>
<evidence type="ECO:0000313" key="10">
    <source>
        <dbReference type="Proteomes" id="UP000642070"/>
    </source>
</evidence>
<dbReference type="EMBL" id="BMPI01000052">
    <property type="protein sequence ID" value="GGM65727.1"/>
    <property type="molecule type" value="Genomic_DNA"/>
</dbReference>
<evidence type="ECO:0000256" key="2">
    <source>
        <dbReference type="ARBA" id="ARBA00022574"/>
    </source>
</evidence>
<keyword evidence="3" id="KW-0677">Repeat</keyword>
<keyword evidence="5" id="KW-0067">ATP-binding</keyword>
<dbReference type="PROSITE" id="PS00678">
    <property type="entry name" value="WD_REPEATS_1"/>
    <property type="match status" value="2"/>
</dbReference>
<reference evidence="9" key="1">
    <citation type="journal article" date="2014" name="Int. J. Syst. Evol. Microbiol.">
        <title>Complete genome sequence of Corynebacterium casei LMG S-19264T (=DSM 44701T), isolated from a smear-ripened cheese.</title>
        <authorList>
            <consortium name="US DOE Joint Genome Institute (JGI-PGF)"/>
            <person name="Walter F."/>
            <person name="Albersmeier A."/>
            <person name="Kalinowski J."/>
            <person name="Ruckert C."/>
        </authorList>
    </citation>
    <scope>NUCLEOTIDE SEQUENCE</scope>
    <source>
        <strain evidence="9">JCM 19831</strain>
    </source>
</reference>
<dbReference type="GO" id="GO:0140662">
    <property type="term" value="F:ATP-dependent protein folding chaperone"/>
    <property type="evidence" value="ECO:0007669"/>
    <property type="project" value="InterPro"/>
</dbReference>
<evidence type="ECO:0000256" key="6">
    <source>
        <dbReference type="ARBA" id="ARBA00023016"/>
    </source>
</evidence>
<dbReference type="Pfam" id="PF00012">
    <property type="entry name" value="HSP70"/>
    <property type="match status" value="1"/>
</dbReference>
<evidence type="ECO:0000313" key="9">
    <source>
        <dbReference type="EMBL" id="GGM65727.1"/>
    </source>
</evidence>
<dbReference type="RefSeq" id="WP_190255186.1">
    <property type="nucleotide sequence ID" value="NZ_BMPI01000052.1"/>
</dbReference>
<dbReference type="InterPro" id="IPR013126">
    <property type="entry name" value="Hsp_70_fam"/>
</dbReference>
<dbReference type="InterPro" id="IPR011047">
    <property type="entry name" value="Quinoprotein_ADH-like_sf"/>
</dbReference>
<dbReference type="PANTHER" id="PTHR19879:SF9">
    <property type="entry name" value="TRANSCRIPTION INITIATION FACTOR TFIID SUBUNIT 5"/>
    <property type="match status" value="1"/>
</dbReference>
<reference evidence="9" key="2">
    <citation type="submission" date="2020-09" db="EMBL/GenBank/DDBJ databases">
        <authorList>
            <person name="Sun Q."/>
            <person name="Ohkuma M."/>
        </authorList>
    </citation>
    <scope>NUCLEOTIDE SEQUENCE</scope>
    <source>
        <strain evidence="9">JCM 19831</strain>
    </source>
</reference>
<accession>A0A917X4J8</accession>
<feature type="repeat" description="WD" evidence="8">
    <location>
        <begin position="685"/>
        <end position="725"/>
    </location>
</feature>
<name>A0A917X4J8_9ACTN</name>
<protein>
    <submittedName>
        <fullName evidence="9">Uncharacterized protein</fullName>
    </submittedName>
</protein>
<dbReference type="SUPFAM" id="SSF50998">
    <property type="entry name" value="Quinoprotein alcohol dehydrogenase-like"/>
    <property type="match status" value="1"/>
</dbReference>
<dbReference type="CDD" id="cd00200">
    <property type="entry name" value="WD40"/>
    <property type="match status" value="1"/>
</dbReference>
<dbReference type="PROSITE" id="PS50082">
    <property type="entry name" value="WD_REPEATS_2"/>
    <property type="match status" value="3"/>
</dbReference>
<keyword evidence="4" id="KW-0547">Nucleotide-binding</keyword>
<dbReference type="PRINTS" id="PR00301">
    <property type="entry name" value="HEATSHOCK70"/>
</dbReference>
<dbReference type="PROSITE" id="PS50294">
    <property type="entry name" value="WD_REPEATS_REGION"/>
    <property type="match status" value="1"/>
</dbReference>
<keyword evidence="10" id="KW-1185">Reference proteome</keyword>
<evidence type="ECO:0000256" key="5">
    <source>
        <dbReference type="ARBA" id="ARBA00022840"/>
    </source>
</evidence>
<evidence type="ECO:0000256" key="4">
    <source>
        <dbReference type="ARBA" id="ARBA00022741"/>
    </source>
</evidence>
<comment type="caution">
    <text evidence="9">The sequence shown here is derived from an EMBL/GenBank/DDBJ whole genome shotgun (WGS) entry which is preliminary data.</text>
</comment>
<dbReference type="InterPro" id="IPR015943">
    <property type="entry name" value="WD40/YVTN_repeat-like_dom_sf"/>
</dbReference>
<dbReference type="InterPro" id="IPR001680">
    <property type="entry name" value="WD40_rpt"/>
</dbReference>
<evidence type="ECO:0000256" key="1">
    <source>
        <dbReference type="ARBA" id="ARBA00007381"/>
    </source>
</evidence>
<dbReference type="InterPro" id="IPR043129">
    <property type="entry name" value="ATPase_NBD"/>
</dbReference>
<dbReference type="SUPFAM" id="SSF53067">
    <property type="entry name" value="Actin-like ATPase domain"/>
    <property type="match status" value="2"/>
</dbReference>
<dbReference type="InterPro" id="IPR018181">
    <property type="entry name" value="Heat_shock_70_CS"/>
</dbReference>
<keyword evidence="7" id="KW-0143">Chaperone</keyword>
<dbReference type="PROSITE" id="PS01036">
    <property type="entry name" value="HSP70_3"/>
    <property type="match status" value="1"/>
</dbReference>
<dbReference type="PANTHER" id="PTHR19879">
    <property type="entry name" value="TRANSCRIPTION INITIATION FACTOR TFIID"/>
    <property type="match status" value="1"/>
</dbReference>
<comment type="similarity">
    <text evidence="1">Belongs to the heat shock protein 70 family.</text>
</comment>
<dbReference type="SMART" id="SM00320">
    <property type="entry name" value="WD40"/>
    <property type="match status" value="6"/>
</dbReference>
<gene>
    <name evidence="9" type="ORF">GCM10007977_079140</name>
</gene>
<dbReference type="Gene3D" id="2.130.10.10">
    <property type="entry name" value="YVTN repeat-like/Quinoprotein amine dehydrogenase"/>
    <property type="match status" value="2"/>
</dbReference>
<dbReference type="Gene3D" id="2.40.50.100">
    <property type="match status" value="1"/>
</dbReference>
<dbReference type="Gene3D" id="3.90.640.10">
    <property type="entry name" value="Actin, Chain A, domain 4"/>
    <property type="match status" value="1"/>
</dbReference>
<dbReference type="AlphaFoldDB" id="A0A917X4J8"/>
<evidence type="ECO:0000256" key="8">
    <source>
        <dbReference type="PROSITE-ProRule" id="PRU00221"/>
    </source>
</evidence>
<dbReference type="GO" id="GO:0005524">
    <property type="term" value="F:ATP binding"/>
    <property type="evidence" value="ECO:0007669"/>
    <property type="project" value="UniProtKB-KW"/>
</dbReference>
<dbReference type="Proteomes" id="UP000642070">
    <property type="component" value="Unassembled WGS sequence"/>
</dbReference>
<keyword evidence="2 8" id="KW-0853">WD repeat</keyword>
<feature type="repeat" description="WD" evidence="8">
    <location>
        <begin position="644"/>
        <end position="685"/>
    </location>
</feature>
<dbReference type="InterPro" id="IPR019775">
    <property type="entry name" value="WD40_repeat_CS"/>
</dbReference>
<feature type="repeat" description="WD" evidence="8">
    <location>
        <begin position="514"/>
        <end position="549"/>
    </location>
</feature>
<sequence length="767" mass="81245">MGDATALVVDFGTSASSAALVAGGQVRLLKEPSSGLYSWPSAVSLEGDRLLVGTAAERRKRAEPGAYRGEFKRDLGQALPVPLGERTYAPEELVAAVLNVFRDRAAELHGEPVHRLLLTVPASYGEGDPRRALMVAAGEAAGFPEVQLVAEPVAAAFAPVAGAGFAAGQVVLVYDFGGGTFDAAVVRCGDDGVHEIIGHAALDDCGGRDIDALLASHVRASGGPALAETLTADGLGGLRMRLQLADFVRGVKHQLTDAQTVEDFVTPLAPPYRLDRPQLDTLVAPLLERTVDCCRELLRECRVDPRGLTAVLLVGGTSRMPAVREAVAEALRVPARWAEDPELAVVQGAAALAGRAGARRLAPSPPVPDLVPLRWDLPGEMATVLRWLAEPGTEYEPGADLAVVRTRDGMLWTLTAPDEPGTLAAIHAPAGTSAVAGDWLATVAPTREPAPVAPDLPELIEEPRRALSIEVRFGDHAAFSSDGRWFAVEDVYDGCVWDATSGTLRTRVKPKGGIDALAFSPDGERLVTAGNDDGRIIIWELAAGERLLRFDTGTRVKDLALSPDGRWIVTACDPVHTGLWPSPGPDRHGKLTIWDAGTGARHRDLPLDGVVKCLAISPDGTRLATGGDRFGTLWDLDTGKRLFGVQHKSQLTAVAFSSDGTRLATASWDSTAALWDTATGQRLVQVRHGKGVSSMALSPSGRWLATANDKQVRLWDALTGALLRTIEAANPRSIAFHPDGLRLAIAGSKTRIWQIASEPGDPPEHPA</sequence>
<dbReference type="Pfam" id="PF00400">
    <property type="entry name" value="WD40"/>
    <property type="match status" value="5"/>
</dbReference>
<evidence type="ECO:0000256" key="3">
    <source>
        <dbReference type="ARBA" id="ARBA00022737"/>
    </source>
</evidence>
<keyword evidence="6" id="KW-0346">Stress response</keyword>